<evidence type="ECO:0000313" key="3">
    <source>
        <dbReference type="Proteomes" id="UP000599074"/>
    </source>
</evidence>
<feature type="compositionally biased region" description="Low complexity" evidence="1">
    <location>
        <begin position="1"/>
        <end position="23"/>
    </location>
</feature>
<proteinExistence type="predicted"/>
<keyword evidence="3" id="KW-1185">Reference proteome</keyword>
<protein>
    <submittedName>
        <fullName evidence="2">Uncharacterized protein</fullName>
    </submittedName>
</protein>
<comment type="caution">
    <text evidence="2">The sequence shown here is derived from an EMBL/GenBank/DDBJ whole genome shotgun (WGS) entry which is preliminary data.</text>
</comment>
<sequence>MSGRVTAPTTSSATRTATSPRVRFTGSPATHRRPGAGEPGRPDGTASFVVGPFVVGPFVVGPFVVGPFVVGPFVVGSFVVGPVPAVKPGPPRVVTPP</sequence>
<dbReference type="Proteomes" id="UP000599074">
    <property type="component" value="Unassembled WGS sequence"/>
</dbReference>
<evidence type="ECO:0000256" key="1">
    <source>
        <dbReference type="SAM" id="MobiDB-lite"/>
    </source>
</evidence>
<evidence type="ECO:0000313" key="2">
    <source>
        <dbReference type="EMBL" id="GII23138.1"/>
    </source>
</evidence>
<reference evidence="2" key="1">
    <citation type="submission" date="2021-01" db="EMBL/GenBank/DDBJ databases">
        <title>Whole genome shotgun sequence of Planosporangium mesophilum NBRC 109066.</title>
        <authorList>
            <person name="Komaki H."/>
            <person name="Tamura T."/>
        </authorList>
    </citation>
    <scope>NUCLEOTIDE SEQUENCE</scope>
    <source>
        <strain evidence="2">NBRC 109066</strain>
    </source>
</reference>
<dbReference type="EMBL" id="BOON01000024">
    <property type="protein sequence ID" value="GII23138.1"/>
    <property type="molecule type" value="Genomic_DNA"/>
</dbReference>
<organism evidence="2 3">
    <name type="scientific">Planosporangium mesophilum</name>
    <dbReference type="NCBI Taxonomy" id="689768"/>
    <lineage>
        <taxon>Bacteria</taxon>
        <taxon>Bacillati</taxon>
        <taxon>Actinomycetota</taxon>
        <taxon>Actinomycetes</taxon>
        <taxon>Micromonosporales</taxon>
        <taxon>Micromonosporaceae</taxon>
        <taxon>Planosporangium</taxon>
    </lineage>
</organism>
<name>A0A8J3TAS0_9ACTN</name>
<accession>A0A8J3TAS0</accession>
<dbReference type="AlphaFoldDB" id="A0A8J3TAS0"/>
<feature type="region of interest" description="Disordered" evidence="1">
    <location>
        <begin position="1"/>
        <end position="46"/>
    </location>
</feature>
<gene>
    <name evidence="2" type="ORF">Pme01_27350</name>
</gene>